<gene>
    <name evidence="3" type="primary">LOC111131513</name>
</gene>
<dbReference type="KEGG" id="cvn:111131513"/>
<evidence type="ECO:0000259" key="1">
    <source>
        <dbReference type="PROSITE" id="PS50097"/>
    </source>
</evidence>
<dbReference type="InterPro" id="IPR000210">
    <property type="entry name" value="BTB/POZ_dom"/>
</dbReference>
<dbReference type="PROSITE" id="PS50097">
    <property type="entry name" value="BTB"/>
    <property type="match status" value="1"/>
</dbReference>
<evidence type="ECO:0000313" key="2">
    <source>
        <dbReference type="Proteomes" id="UP000694844"/>
    </source>
</evidence>
<proteinExistence type="predicted"/>
<dbReference type="Pfam" id="PF00651">
    <property type="entry name" value="BTB"/>
    <property type="match status" value="1"/>
</dbReference>
<dbReference type="SMART" id="SM00225">
    <property type="entry name" value="BTB"/>
    <property type="match status" value="1"/>
</dbReference>
<dbReference type="OrthoDB" id="6113675at2759"/>
<sequence>MEVALDFGDNDRINYQEEEEGESFPSGFPETDVTLVVEEQKFHVSRAVLSQHSPVFKAMFNGHFKESTEKEIVLEDKKAEHFKEFLKSFYPNMKYSLTEKNVLQVLPLAHEYQSSLVGDCETCMIQMCKPETGITVSTLLDYILAAEKFDLTTFLETAANYSARVDYDLLLGNTFETKNEGRNTYTLEMSENKDISSKFSKINIETRLLIAEKRLQHLEMNRRKRDNNISVNESDYKLPLK</sequence>
<evidence type="ECO:0000313" key="3">
    <source>
        <dbReference type="RefSeq" id="XP_022334801.1"/>
    </source>
</evidence>
<protein>
    <submittedName>
        <fullName evidence="3">BTB/POZ domain-containing protein 9-like</fullName>
    </submittedName>
</protein>
<dbReference type="InterPro" id="IPR011333">
    <property type="entry name" value="SKP1/BTB/POZ_sf"/>
</dbReference>
<dbReference type="SUPFAM" id="SSF54695">
    <property type="entry name" value="POZ domain"/>
    <property type="match status" value="1"/>
</dbReference>
<dbReference type="PANTHER" id="PTHR22744:SF17">
    <property type="entry name" value="BTB DOMAIN-CONTAINING PROTEIN"/>
    <property type="match status" value="1"/>
</dbReference>
<accession>A0A8B8E5Y7</accession>
<dbReference type="Gene3D" id="3.30.710.10">
    <property type="entry name" value="Potassium Channel Kv1.1, Chain A"/>
    <property type="match status" value="1"/>
</dbReference>
<keyword evidence="2" id="KW-1185">Reference proteome</keyword>
<feature type="domain" description="BTB" evidence="1">
    <location>
        <begin position="31"/>
        <end position="90"/>
    </location>
</feature>
<dbReference type="GeneID" id="111131513"/>
<dbReference type="CDD" id="cd18186">
    <property type="entry name" value="BTB_POZ_ZBTB_KLHL-like"/>
    <property type="match status" value="1"/>
</dbReference>
<dbReference type="RefSeq" id="XP_022334801.1">
    <property type="nucleotide sequence ID" value="XM_022479093.1"/>
</dbReference>
<name>A0A8B8E5Y7_CRAVI</name>
<reference evidence="3" key="1">
    <citation type="submission" date="2025-08" db="UniProtKB">
        <authorList>
            <consortium name="RefSeq"/>
        </authorList>
    </citation>
    <scope>IDENTIFICATION</scope>
    <source>
        <tissue evidence="3">Whole sample</tissue>
    </source>
</reference>
<organism evidence="2 3">
    <name type="scientific">Crassostrea virginica</name>
    <name type="common">Eastern oyster</name>
    <dbReference type="NCBI Taxonomy" id="6565"/>
    <lineage>
        <taxon>Eukaryota</taxon>
        <taxon>Metazoa</taxon>
        <taxon>Spiralia</taxon>
        <taxon>Lophotrochozoa</taxon>
        <taxon>Mollusca</taxon>
        <taxon>Bivalvia</taxon>
        <taxon>Autobranchia</taxon>
        <taxon>Pteriomorphia</taxon>
        <taxon>Ostreida</taxon>
        <taxon>Ostreoidea</taxon>
        <taxon>Ostreidae</taxon>
        <taxon>Crassostrea</taxon>
    </lineage>
</organism>
<dbReference type="Proteomes" id="UP000694844">
    <property type="component" value="Chromosome 4"/>
</dbReference>
<dbReference type="AlphaFoldDB" id="A0A8B8E5Y7"/>
<dbReference type="PANTHER" id="PTHR22744">
    <property type="entry name" value="HELIX LOOP HELIX PROTEIN 21-RELATED"/>
    <property type="match status" value="1"/>
</dbReference>